<proteinExistence type="predicted"/>
<sequence length="116" mass="12677">MAVEIIQAYAAFETTDEFGRLGGVYGYYQSEIAAQAAAACIGWWGGPGRVVPHTLIVADGRCYPIMSGQEAGFDRDLLDKNLIEESRKTKAAAWRKIQATLTPDEIEELGLKEPKA</sequence>
<gene>
    <name evidence="1" type="ORF">MARCHEWKA_05020</name>
</gene>
<dbReference type="Proteomes" id="UP001056634">
    <property type="component" value="Segment"/>
</dbReference>
<protein>
    <submittedName>
        <fullName evidence="1">Uncharacterized protein</fullName>
    </submittedName>
</protein>
<keyword evidence="2" id="KW-1185">Reference proteome</keyword>
<name>A0A9E7SRB9_9CAUD</name>
<accession>A0A9E7SRB9</accession>
<reference evidence="1" key="1">
    <citation type="submission" date="2022-04" db="EMBL/GenBank/DDBJ databases">
        <authorList>
            <person name="Friedrich I."/>
            <person name="Schneider D."/>
            <person name="Poehlein A."/>
            <person name="Hertel R."/>
            <person name="Daniel R."/>
        </authorList>
    </citation>
    <scope>NUCLEOTIDE SEQUENCE</scope>
</reference>
<evidence type="ECO:0000313" key="1">
    <source>
        <dbReference type="EMBL" id="UTC29014.1"/>
    </source>
</evidence>
<evidence type="ECO:0000313" key="2">
    <source>
        <dbReference type="Proteomes" id="UP001056634"/>
    </source>
</evidence>
<dbReference type="EMBL" id="ON529851">
    <property type="protein sequence ID" value="UTC29014.1"/>
    <property type="molecule type" value="Genomic_DNA"/>
</dbReference>
<organism evidence="1 2">
    <name type="scientific">Brevundimonas phage vB_BpoS-Marchewka</name>
    <dbReference type="NCBI Taxonomy" id="2948604"/>
    <lineage>
        <taxon>Viruses</taxon>
        <taxon>Duplodnaviria</taxon>
        <taxon>Heunggongvirae</taxon>
        <taxon>Uroviricota</taxon>
        <taxon>Caudoviricetes</taxon>
        <taxon>Jeanschmidtviridae</taxon>
        <taxon>Marchewkavirus</taxon>
        <taxon>Marchewkavirus marchewka</taxon>
    </lineage>
</organism>